<feature type="transmembrane region" description="Helical" evidence="4">
    <location>
        <begin position="214"/>
        <end position="236"/>
    </location>
</feature>
<feature type="transmembrane region" description="Helical" evidence="4">
    <location>
        <begin position="20"/>
        <end position="38"/>
    </location>
</feature>
<gene>
    <name evidence="6" type="ORF">AWB82_02913</name>
</gene>
<evidence type="ECO:0000256" key="3">
    <source>
        <dbReference type="ARBA" id="ARBA00023136"/>
    </source>
</evidence>
<accession>A0A158ASY4</accession>
<dbReference type="InterPro" id="IPR036259">
    <property type="entry name" value="MFS_trans_sf"/>
</dbReference>
<evidence type="ECO:0000313" key="6">
    <source>
        <dbReference type="EMBL" id="SAK60922.1"/>
    </source>
</evidence>
<dbReference type="OrthoDB" id="9797953at2"/>
<name>A0A158ASY4_9BURK</name>
<dbReference type="Proteomes" id="UP000054596">
    <property type="component" value="Unassembled WGS sequence"/>
</dbReference>
<protein>
    <submittedName>
        <fullName evidence="6">Major facilitator transporter</fullName>
    </submittedName>
</protein>
<keyword evidence="7" id="KW-1185">Reference proteome</keyword>
<evidence type="ECO:0000256" key="4">
    <source>
        <dbReference type="SAM" id="Phobius"/>
    </source>
</evidence>
<keyword evidence="1 4" id="KW-0812">Transmembrane</keyword>
<keyword evidence="3 4" id="KW-0472">Membrane</keyword>
<evidence type="ECO:0000313" key="7">
    <source>
        <dbReference type="Proteomes" id="UP000054596"/>
    </source>
</evidence>
<dbReference type="GO" id="GO:0022857">
    <property type="term" value="F:transmembrane transporter activity"/>
    <property type="evidence" value="ECO:0007669"/>
    <property type="project" value="InterPro"/>
</dbReference>
<proteinExistence type="predicted"/>
<keyword evidence="2 4" id="KW-1133">Transmembrane helix</keyword>
<feature type="transmembrane region" description="Helical" evidence="4">
    <location>
        <begin position="281"/>
        <end position="299"/>
    </location>
</feature>
<feature type="transmembrane region" description="Helical" evidence="4">
    <location>
        <begin position="143"/>
        <end position="167"/>
    </location>
</feature>
<feature type="transmembrane region" description="Helical" evidence="4">
    <location>
        <begin position="256"/>
        <end position="274"/>
    </location>
</feature>
<evidence type="ECO:0000256" key="2">
    <source>
        <dbReference type="ARBA" id="ARBA00022989"/>
    </source>
</evidence>
<evidence type="ECO:0000256" key="1">
    <source>
        <dbReference type="ARBA" id="ARBA00022692"/>
    </source>
</evidence>
<feature type="domain" description="Major facilitator superfamily (MFS) profile" evidence="5">
    <location>
        <begin position="20"/>
        <end position="398"/>
    </location>
</feature>
<dbReference type="RefSeq" id="WP_086968169.1">
    <property type="nucleotide sequence ID" value="NZ_FCOJ02000018.1"/>
</dbReference>
<dbReference type="STRING" id="1777143.AWB82_02913"/>
<dbReference type="Gene3D" id="1.20.1250.20">
    <property type="entry name" value="MFS general substrate transporter like domains"/>
    <property type="match status" value="2"/>
</dbReference>
<feature type="transmembrane region" description="Helical" evidence="4">
    <location>
        <begin position="90"/>
        <end position="112"/>
    </location>
</feature>
<dbReference type="SUPFAM" id="SSF103473">
    <property type="entry name" value="MFS general substrate transporter"/>
    <property type="match status" value="1"/>
</dbReference>
<comment type="caution">
    <text evidence="6">The sequence shown here is derived from an EMBL/GenBank/DDBJ whole genome shotgun (WGS) entry which is preliminary data.</text>
</comment>
<evidence type="ECO:0000259" key="5">
    <source>
        <dbReference type="PROSITE" id="PS50850"/>
    </source>
</evidence>
<dbReference type="EMBL" id="FCOJ02000018">
    <property type="protein sequence ID" value="SAK60922.1"/>
    <property type="molecule type" value="Genomic_DNA"/>
</dbReference>
<dbReference type="InterPro" id="IPR010645">
    <property type="entry name" value="MFS_4"/>
</dbReference>
<dbReference type="InterPro" id="IPR020846">
    <property type="entry name" value="MFS_dom"/>
</dbReference>
<dbReference type="GO" id="GO:0005886">
    <property type="term" value="C:plasma membrane"/>
    <property type="evidence" value="ECO:0007669"/>
    <property type="project" value="TreeGrafter"/>
</dbReference>
<feature type="transmembrane region" description="Helical" evidence="4">
    <location>
        <begin position="173"/>
        <end position="193"/>
    </location>
</feature>
<sequence>MRHAVINRREHGAFQVWRGVLAGASASLVGIGLARFAYTPLLPAIIGAHWFPASTAAYLGAANLGGYLAGALTAGWLARHARAATVLRAMMVAATLAFVACAFPVSFLWFFVWRFLSGVAGGALMVLAAPTVLAHVAPSRRGFAGGVIFSGIGLGIAASGTIVPLLLRQGLTQTWIALALVSLLLTLVAWNGWPAQDAPLPAPVKAHAKASAPLALRALFAEYALNAVGLVPHMIFLVDFVARGLGKGVDAGAEFWTLYGLGAIAGPLLAGHLADRTGFGPALRVAFLLQLIAVAIPAVTSNAGLLMVSSVVVGAFTPGIVPLVLGRVNELLAHHPAAQKGAWSRATTGFAVLQALAAYGLSFLFSSSGGDYRMLFAIGVAALMLALAVDLSVALRSK</sequence>
<dbReference type="PANTHER" id="PTHR23537">
    <property type="match status" value="1"/>
</dbReference>
<dbReference type="PROSITE" id="PS50850">
    <property type="entry name" value="MFS"/>
    <property type="match status" value="1"/>
</dbReference>
<feature type="transmembrane region" description="Helical" evidence="4">
    <location>
        <begin position="346"/>
        <end position="366"/>
    </location>
</feature>
<organism evidence="6 7">
    <name type="scientific">Caballeronia glebae</name>
    <dbReference type="NCBI Taxonomy" id="1777143"/>
    <lineage>
        <taxon>Bacteria</taxon>
        <taxon>Pseudomonadati</taxon>
        <taxon>Pseudomonadota</taxon>
        <taxon>Betaproteobacteria</taxon>
        <taxon>Burkholderiales</taxon>
        <taxon>Burkholderiaceae</taxon>
        <taxon>Caballeronia</taxon>
    </lineage>
</organism>
<reference evidence="6" key="1">
    <citation type="submission" date="2016-01" db="EMBL/GenBank/DDBJ databases">
        <authorList>
            <person name="Peeters C."/>
        </authorList>
    </citation>
    <scope>NUCLEOTIDE SEQUENCE [LARGE SCALE GENOMIC DNA]</scope>
    <source>
        <strain evidence="6">LMG 29325</strain>
    </source>
</reference>
<dbReference type="PANTHER" id="PTHR23537:SF1">
    <property type="entry name" value="SUGAR TRANSPORTER"/>
    <property type="match status" value="1"/>
</dbReference>
<dbReference type="Pfam" id="PF06779">
    <property type="entry name" value="MFS_4"/>
    <property type="match status" value="1"/>
</dbReference>
<feature type="transmembrane region" description="Helical" evidence="4">
    <location>
        <begin position="305"/>
        <end position="325"/>
    </location>
</feature>
<feature type="transmembrane region" description="Helical" evidence="4">
    <location>
        <begin position="118"/>
        <end position="136"/>
    </location>
</feature>
<dbReference type="AlphaFoldDB" id="A0A158ASY4"/>
<feature type="transmembrane region" description="Helical" evidence="4">
    <location>
        <begin position="372"/>
        <end position="395"/>
    </location>
</feature>
<feature type="transmembrane region" description="Helical" evidence="4">
    <location>
        <begin position="58"/>
        <end position="78"/>
    </location>
</feature>